<dbReference type="PANTHER" id="PTHR43718:SF2">
    <property type="entry name" value="LON PROTEASE HOMOLOG, MITOCHONDRIAL"/>
    <property type="match status" value="1"/>
</dbReference>
<organism evidence="4">
    <name type="scientific">viral metagenome</name>
    <dbReference type="NCBI Taxonomy" id="1070528"/>
    <lineage>
        <taxon>unclassified sequences</taxon>
        <taxon>metagenomes</taxon>
        <taxon>organismal metagenomes</taxon>
    </lineage>
</organism>
<reference evidence="4" key="1">
    <citation type="journal article" date="2020" name="Nature">
        <title>Giant virus diversity and host interactions through global metagenomics.</title>
        <authorList>
            <person name="Schulz F."/>
            <person name="Roux S."/>
            <person name="Paez-Espino D."/>
            <person name="Jungbluth S."/>
            <person name="Walsh D.A."/>
            <person name="Denef V.J."/>
            <person name="McMahon K.D."/>
            <person name="Konstantinidis K.T."/>
            <person name="Eloe-Fadrosh E.A."/>
            <person name="Kyrpides N.C."/>
            <person name="Woyke T."/>
        </authorList>
    </citation>
    <scope>NUCLEOTIDE SEQUENCE</scope>
    <source>
        <strain evidence="4">GVMAG-M-3300020727-4</strain>
    </source>
</reference>
<keyword evidence="1" id="KW-0472">Membrane</keyword>
<keyword evidence="1" id="KW-1133">Transmembrane helix</keyword>
<dbReference type="GO" id="GO:0006515">
    <property type="term" value="P:protein quality control for misfolded or incompletely synthesized proteins"/>
    <property type="evidence" value="ECO:0007669"/>
    <property type="project" value="TreeGrafter"/>
</dbReference>
<sequence>MRIQVASLIIIDVVYKVIFLLFIKNMNNNRHKRKDKDDILNNYNKEEITYFNSLLPDTKKSILKQEEEISNTNTSKTPLRFKIITSNTSLSNKQVILNKLNEFNKISHHSSEYSKFYKLINVINKIPFGIYHNINNNSRNVNAVSDFLTNVKKELDINIYGHNETKEQIIRILAQFISNPDAKGCNLGIQGSMGVGKTKLIKDCIAKVLKYPFAFIPLGGVSDASYLKGHLYTYEGATHGRIVDEIIKAKVMNPIFFFDEVDKISTSRYGEEITNTLIHITDSTQNDVFTDKFLGDITLDLSKSIMFFTFNHIEKINPILRDRMTIIKVDKYTKQNKVELAKNFLIKDICKSYNIKADDIIISDKDIEYIIEKTVDEDGVRNLQRNINNIYSYINMNKFIKVDDELIKFPYTITKKVIDKYIIVKKEENLINLSLYI</sequence>
<feature type="domain" description="ATPase AAA-type core" evidence="2">
    <location>
        <begin position="190"/>
        <end position="326"/>
    </location>
</feature>
<dbReference type="Gene3D" id="3.40.50.300">
    <property type="entry name" value="P-loop containing nucleotide triphosphate hydrolases"/>
    <property type="match status" value="1"/>
</dbReference>
<dbReference type="EMBL" id="MN739405">
    <property type="protein sequence ID" value="QHT03103.1"/>
    <property type="molecule type" value="Genomic_DNA"/>
</dbReference>
<evidence type="ECO:0000259" key="3">
    <source>
        <dbReference type="Pfam" id="PF22667"/>
    </source>
</evidence>
<dbReference type="SUPFAM" id="SSF52540">
    <property type="entry name" value="P-loop containing nucleoside triphosphate hydrolases"/>
    <property type="match status" value="1"/>
</dbReference>
<accession>A0A6C0CFM5</accession>
<feature type="domain" description="Lon protease AAA+ ATPase lid" evidence="3">
    <location>
        <begin position="353"/>
        <end position="391"/>
    </location>
</feature>
<feature type="transmembrane region" description="Helical" evidence="1">
    <location>
        <begin position="6"/>
        <end position="23"/>
    </location>
</feature>
<evidence type="ECO:0000256" key="1">
    <source>
        <dbReference type="SAM" id="Phobius"/>
    </source>
</evidence>
<name>A0A6C0CFM5_9ZZZZ</name>
<evidence type="ECO:0000259" key="2">
    <source>
        <dbReference type="Pfam" id="PF00004"/>
    </source>
</evidence>
<dbReference type="PANTHER" id="PTHR43718">
    <property type="entry name" value="LON PROTEASE"/>
    <property type="match status" value="1"/>
</dbReference>
<dbReference type="AlphaFoldDB" id="A0A6C0CFM5"/>
<dbReference type="InterPro" id="IPR054594">
    <property type="entry name" value="Lon_lid"/>
</dbReference>
<dbReference type="InterPro" id="IPR003959">
    <property type="entry name" value="ATPase_AAA_core"/>
</dbReference>
<keyword evidence="1" id="KW-0812">Transmembrane</keyword>
<protein>
    <submittedName>
        <fullName evidence="4">Uncharacterized protein</fullName>
    </submittedName>
</protein>
<dbReference type="GO" id="GO:0005524">
    <property type="term" value="F:ATP binding"/>
    <property type="evidence" value="ECO:0007669"/>
    <property type="project" value="InterPro"/>
</dbReference>
<dbReference type="InterPro" id="IPR027065">
    <property type="entry name" value="Lon_Prtase"/>
</dbReference>
<evidence type="ECO:0000313" key="4">
    <source>
        <dbReference type="EMBL" id="QHT03103.1"/>
    </source>
</evidence>
<proteinExistence type="predicted"/>
<dbReference type="InterPro" id="IPR027417">
    <property type="entry name" value="P-loop_NTPase"/>
</dbReference>
<dbReference type="Gene3D" id="1.10.8.60">
    <property type="match status" value="1"/>
</dbReference>
<dbReference type="GO" id="GO:0016887">
    <property type="term" value="F:ATP hydrolysis activity"/>
    <property type="evidence" value="ECO:0007669"/>
    <property type="project" value="InterPro"/>
</dbReference>
<dbReference type="GO" id="GO:0004252">
    <property type="term" value="F:serine-type endopeptidase activity"/>
    <property type="evidence" value="ECO:0007669"/>
    <property type="project" value="InterPro"/>
</dbReference>
<dbReference type="GO" id="GO:0004176">
    <property type="term" value="F:ATP-dependent peptidase activity"/>
    <property type="evidence" value="ECO:0007669"/>
    <property type="project" value="InterPro"/>
</dbReference>
<dbReference type="Pfam" id="PF22667">
    <property type="entry name" value="Lon_lid"/>
    <property type="match status" value="1"/>
</dbReference>
<dbReference type="Pfam" id="PF00004">
    <property type="entry name" value="AAA"/>
    <property type="match status" value="1"/>
</dbReference>